<dbReference type="EMBL" id="LGUE01000003">
    <property type="protein sequence ID" value="KON90632.1"/>
    <property type="molecule type" value="Genomic_DNA"/>
</dbReference>
<reference evidence="3" key="1">
    <citation type="submission" date="2015-07" db="EMBL/GenBank/DDBJ databases">
        <title>Fjat-14235 jcm11544.</title>
        <authorList>
            <person name="Liu B."/>
            <person name="Wang J."/>
            <person name="Zhu Y."/>
            <person name="Liu G."/>
            <person name="Chen Q."/>
            <person name="Chen Z."/>
            <person name="Lan J."/>
            <person name="Che J."/>
            <person name="Ge C."/>
            <person name="Shi H."/>
            <person name="Pan Z."/>
            <person name="Liu X."/>
        </authorList>
    </citation>
    <scope>NUCLEOTIDE SEQUENCE [LARGE SCALE GENOMIC DNA]</scope>
    <source>
        <strain evidence="3">JCM 11544</strain>
    </source>
</reference>
<comment type="caution">
    <text evidence="2">The sequence shown here is derived from an EMBL/GenBank/DDBJ whole genome shotgun (WGS) entry which is preliminary data.</text>
</comment>
<gene>
    <name evidence="2" type="ORF">AF331_09710</name>
</gene>
<dbReference type="InterPro" id="IPR038144">
    <property type="entry name" value="IPI"/>
</dbReference>
<protein>
    <recommendedName>
        <fullName evidence="1">Intracellular proteinase inhibitor BsuPI domain-containing protein</fullName>
    </recommendedName>
</protein>
<organism evidence="2 3">
    <name type="scientific">Rossellomorea marisflavi</name>
    <dbReference type="NCBI Taxonomy" id="189381"/>
    <lineage>
        <taxon>Bacteria</taxon>
        <taxon>Bacillati</taxon>
        <taxon>Bacillota</taxon>
        <taxon>Bacilli</taxon>
        <taxon>Bacillales</taxon>
        <taxon>Bacillaceae</taxon>
        <taxon>Rossellomorea</taxon>
    </lineage>
</organism>
<dbReference type="STRING" id="189381.GCA_900166615_00668"/>
<dbReference type="PROSITE" id="PS51257">
    <property type="entry name" value="PROKAR_LIPOPROTEIN"/>
    <property type="match status" value="1"/>
</dbReference>
<dbReference type="PATRIC" id="fig|189381.12.peg.3852"/>
<dbReference type="Proteomes" id="UP000037405">
    <property type="component" value="Unassembled WGS sequence"/>
</dbReference>
<evidence type="ECO:0000313" key="3">
    <source>
        <dbReference type="Proteomes" id="UP000037405"/>
    </source>
</evidence>
<evidence type="ECO:0000259" key="1">
    <source>
        <dbReference type="Pfam" id="PF12690"/>
    </source>
</evidence>
<evidence type="ECO:0000313" key="2">
    <source>
        <dbReference type="EMBL" id="KON90632.1"/>
    </source>
</evidence>
<name>A0A0M0GMA5_9BACI</name>
<dbReference type="InterPro" id="IPR020481">
    <property type="entry name" value="Intracell_prot_inh_BsuPI"/>
</dbReference>
<sequence length="150" mass="16608">MMKKLIPFILAGVILAGCGTDEVKDGDQENGNHVEHNGMEDGEMKAAITKKDSTYEYSVKNETDKEMTFTFTSGQTIDFELKDADGKVVYKDSENKMYTQAIREKTIAPGDALAQEIKLPDLPAGTYTLSAWLTAKGSDEYKITEEIELP</sequence>
<dbReference type="Gene3D" id="2.60.40.2360">
    <property type="entry name" value="Intracellular proteinase inhibitor BsuPI"/>
    <property type="match status" value="1"/>
</dbReference>
<dbReference type="Pfam" id="PF12690">
    <property type="entry name" value="BsuPI"/>
    <property type="match status" value="1"/>
</dbReference>
<keyword evidence="3" id="KW-1185">Reference proteome</keyword>
<dbReference type="AlphaFoldDB" id="A0A0M0GMA5"/>
<proteinExistence type="predicted"/>
<feature type="domain" description="Intracellular proteinase inhibitor BsuPI" evidence="1">
    <location>
        <begin position="52"/>
        <end position="136"/>
    </location>
</feature>
<accession>A0A0M0GMA5</accession>